<dbReference type="GO" id="GO:0016301">
    <property type="term" value="F:kinase activity"/>
    <property type="evidence" value="ECO:0007669"/>
    <property type="project" value="UniProtKB-KW"/>
</dbReference>
<gene>
    <name evidence="1" type="ORF">B1B_17709</name>
</gene>
<organism evidence="1">
    <name type="scientific">mine drainage metagenome</name>
    <dbReference type="NCBI Taxonomy" id="410659"/>
    <lineage>
        <taxon>unclassified sequences</taxon>
        <taxon>metagenomes</taxon>
        <taxon>ecological metagenomes</taxon>
    </lineage>
</organism>
<name>T0YCD4_9ZZZZ</name>
<accession>T0YCD4</accession>
<keyword evidence="1" id="KW-0808">Transferase</keyword>
<reference evidence="1" key="2">
    <citation type="journal article" date="2014" name="ISME J.">
        <title>Microbial stratification in low pH oxic and suboxic macroscopic growths along an acid mine drainage.</title>
        <authorList>
            <person name="Mendez-Garcia C."/>
            <person name="Mesa V."/>
            <person name="Sprenger R.R."/>
            <person name="Richter M."/>
            <person name="Diez M.S."/>
            <person name="Solano J."/>
            <person name="Bargiela R."/>
            <person name="Golyshina O.V."/>
            <person name="Manteca A."/>
            <person name="Ramos J.L."/>
            <person name="Gallego J.R."/>
            <person name="Llorente I."/>
            <person name="Martins Dos Santos V.A."/>
            <person name="Jensen O.N."/>
            <person name="Pelaez A.I."/>
            <person name="Sanchez J."/>
            <person name="Ferrer M."/>
        </authorList>
    </citation>
    <scope>NUCLEOTIDE SEQUENCE</scope>
</reference>
<protein>
    <submittedName>
        <fullName evidence="1">Adenylate kinase</fullName>
    </submittedName>
</protein>
<keyword evidence="1" id="KW-0418">Kinase</keyword>
<proteinExistence type="predicted"/>
<dbReference type="Gene3D" id="3.40.50.300">
    <property type="entry name" value="P-loop containing nucleotide triphosphate hydrolases"/>
    <property type="match status" value="1"/>
</dbReference>
<dbReference type="AlphaFoldDB" id="T0YCD4"/>
<dbReference type="InterPro" id="IPR027417">
    <property type="entry name" value="P-loop_NTPase"/>
</dbReference>
<reference evidence="1" key="1">
    <citation type="submission" date="2013-08" db="EMBL/GenBank/DDBJ databases">
        <authorList>
            <person name="Mendez C."/>
            <person name="Richter M."/>
            <person name="Ferrer M."/>
            <person name="Sanchez J."/>
        </authorList>
    </citation>
    <scope>NUCLEOTIDE SEQUENCE</scope>
</reference>
<feature type="non-terminal residue" evidence="1">
    <location>
        <position position="1"/>
    </location>
</feature>
<comment type="caution">
    <text evidence="1">The sequence shown here is derived from an EMBL/GenBank/DDBJ whole genome shotgun (WGS) entry which is preliminary data.</text>
</comment>
<dbReference type="EMBL" id="AUZY01011843">
    <property type="protein sequence ID" value="EQD32931.1"/>
    <property type="molecule type" value="Genomic_DNA"/>
</dbReference>
<dbReference type="SUPFAM" id="SSF52540">
    <property type="entry name" value="P-loop containing nucleoside triphosphate hydrolases"/>
    <property type="match status" value="1"/>
</dbReference>
<sequence length="173" mass="18848">GTPGTGKSAVARRLPASLPAVEVGDWAADHGLGRRSAGGVEVDLATLRRRFWSLHRQDPYAVYVGHLAHLLPIPDVLLLRCHPLEIARRLAAAGRGSASDRVENVAAEALDVILCETLDLGRRVWEVDTTERTADAVARAVARRAVLRGPPRFGRSRWLVDPDVTAYLLERAP</sequence>
<evidence type="ECO:0000313" key="1">
    <source>
        <dbReference type="EMBL" id="EQD32931.1"/>
    </source>
</evidence>